<evidence type="ECO:0000313" key="2">
    <source>
        <dbReference type="Proteomes" id="UP000324800"/>
    </source>
</evidence>
<dbReference type="Proteomes" id="UP000324800">
    <property type="component" value="Unassembled WGS sequence"/>
</dbReference>
<evidence type="ECO:0008006" key="3">
    <source>
        <dbReference type="Google" id="ProtNLM"/>
    </source>
</evidence>
<reference evidence="1 2" key="1">
    <citation type="submission" date="2019-03" db="EMBL/GenBank/DDBJ databases">
        <title>Single cell metagenomics reveals metabolic interactions within the superorganism composed of flagellate Streblomastix strix and complex community of Bacteroidetes bacteria on its surface.</title>
        <authorList>
            <person name="Treitli S.C."/>
            <person name="Kolisko M."/>
            <person name="Husnik F."/>
            <person name="Keeling P."/>
            <person name="Hampl V."/>
        </authorList>
    </citation>
    <scope>NUCLEOTIDE SEQUENCE [LARGE SCALE GENOMIC DNA]</scope>
    <source>
        <strain evidence="1">ST1C</strain>
    </source>
</reference>
<dbReference type="AlphaFoldDB" id="A0A5J4TNK9"/>
<protein>
    <recommendedName>
        <fullName evidence="3">Protein kinase domain-containing protein</fullName>
    </recommendedName>
</protein>
<feature type="non-terminal residue" evidence="1">
    <location>
        <position position="131"/>
    </location>
</feature>
<sequence length="131" mass="15057">MSDSWALGTIVLEMLLGKHPFEGNTQMDTIESIKLRNFIQFQISLCNILSGVAKSISDVVVHPYYQDMTCCGGIKKLFNIFSLNLDSFSKNHAQLVICQLYRQKEIEDPVMRRVIISHLKTHVYDSDKFTR</sequence>
<dbReference type="Gene3D" id="1.10.510.10">
    <property type="entry name" value="Transferase(Phosphotransferase) domain 1"/>
    <property type="match status" value="1"/>
</dbReference>
<dbReference type="InterPro" id="IPR011009">
    <property type="entry name" value="Kinase-like_dom_sf"/>
</dbReference>
<comment type="caution">
    <text evidence="1">The sequence shown here is derived from an EMBL/GenBank/DDBJ whole genome shotgun (WGS) entry which is preliminary data.</text>
</comment>
<proteinExistence type="predicted"/>
<dbReference type="EMBL" id="SNRW01028180">
    <property type="protein sequence ID" value="KAA6359569.1"/>
    <property type="molecule type" value="Genomic_DNA"/>
</dbReference>
<gene>
    <name evidence="1" type="ORF">EZS28_044904</name>
</gene>
<accession>A0A5J4TNK9</accession>
<dbReference type="SUPFAM" id="SSF56112">
    <property type="entry name" value="Protein kinase-like (PK-like)"/>
    <property type="match status" value="1"/>
</dbReference>
<evidence type="ECO:0000313" key="1">
    <source>
        <dbReference type="EMBL" id="KAA6359569.1"/>
    </source>
</evidence>
<name>A0A5J4TNK9_9EUKA</name>
<organism evidence="1 2">
    <name type="scientific">Streblomastix strix</name>
    <dbReference type="NCBI Taxonomy" id="222440"/>
    <lineage>
        <taxon>Eukaryota</taxon>
        <taxon>Metamonada</taxon>
        <taxon>Preaxostyla</taxon>
        <taxon>Oxymonadida</taxon>
        <taxon>Streblomastigidae</taxon>
        <taxon>Streblomastix</taxon>
    </lineage>
</organism>